<organism evidence="1 2">
    <name type="scientific">Crepidotus variabilis</name>
    <dbReference type="NCBI Taxonomy" id="179855"/>
    <lineage>
        <taxon>Eukaryota</taxon>
        <taxon>Fungi</taxon>
        <taxon>Dikarya</taxon>
        <taxon>Basidiomycota</taxon>
        <taxon>Agaricomycotina</taxon>
        <taxon>Agaricomycetes</taxon>
        <taxon>Agaricomycetidae</taxon>
        <taxon>Agaricales</taxon>
        <taxon>Agaricineae</taxon>
        <taxon>Crepidotaceae</taxon>
        <taxon>Crepidotus</taxon>
    </lineage>
</organism>
<evidence type="ECO:0008006" key="3">
    <source>
        <dbReference type="Google" id="ProtNLM"/>
    </source>
</evidence>
<dbReference type="OrthoDB" id="445826at2759"/>
<dbReference type="AlphaFoldDB" id="A0A9P6EKK2"/>
<dbReference type="EMBL" id="MU157839">
    <property type="protein sequence ID" value="KAF9530624.1"/>
    <property type="molecule type" value="Genomic_DNA"/>
</dbReference>
<comment type="caution">
    <text evidence="1">The sequence shown here is derived from an EMBL/GenBank/DDBJ whole genome shotgun (WGS) entry which is preliminary data.</text>
</comment>
<name>A0A9P6EKK2_9AGAR</name>
<feature type="non-terminal residue" evidence="1">
    <location>
        <position position="584"/>
    </location>
</feature>
<evidence type="ECO:0000313" key="1">
    <source>
        <dbReference type="EMBL" id="KAF9530624.1"/>
    </source>
</evidence>
<reference evidence="1" key="1">
    <citation type="submission" date="2020-11" db="EMBL/GenBank/DDBJ databases">
        <authorList>
            <consortium name="DOE Joint Genome Institute"/>
            <person name="Ahrendt S."/>
            <person name="Riley R."/>
            <person name="Andreopoulos W."/>
            <person name="Labutti K."/>
            <person name="Pangilinan J."/>
            <person name="Ruiz-Duenas F.J."/>
            <person name="Barrasa J.M."/>
            <person name="Sanchez-Garcia M."/>
            <person name="Camarero S."/>
            <person name="Miyauchi S."/>
            <person name="Serrano A."/>
            <person name="Linde D."/>
            <person name="Babiker R."/>
            <person name="Drula E."/>
            <person name="Ayuso-Fernandez I."/>
            <person name="Pacheco R."/>
            <person name="Padilla G."/>
            <person name="Ferreira P."/>
            <person name="Barriuso J."/>
            <person name="Kellner H."/>
            <person name="Castanera R."/>
            <person name="Alfaro M."/>
            <person name="Ramirez L."/>
            <person name="Pisabarro A.G."/>
            <person name="Kuo A."/>
            <person name="Tritt A."/>
            <person name="Lipzen A."/>
            <person name="He G."/>
            <person name="Yan M."/>
            <person name="Ng V."/>
            <person name="Cullen D."/>
            <person name="Martin F."/>
            <person name="Rosso M.-N."/>
            <person name="Henrissat B."/>
            <person name="Hibbett D."/>
            <person name="Martinez A.T."/>
            <person name="Grigoriev I.V."/>
        </authorList>
    </citation>
    <scope>NUCLEOTIDE SEQUENCE</scope>
    <source>
        <strain evidence="1">CBS 506.95</strain>
    </source>
</reference>
<accession>A0A9P6EKK2</accession>
<proteinExistence type="predicted"/>
<sequence length="584" mass="66012">MLRAKKRDQWRIQQALKGSTKFLNASSFDFIPFPLIVNDLDDPHKLVCDPEGVKATTRAYFERLYDHSRIPPMPKPWLETPSITQIRARVLKDPFQWPKAADIADFRAMLRRGNNRPAPGPDCWEKWTLKALSDSALSIKRILPDTQVATQPGVQTRDLMSYLASIECWATRHKQPIYALKRDQMKGFDYLSPDGFYDAVRAYGLPEAIISLDTDAQTQTRCFIRTAYGITKPITVSGVNKQGGALSPLKSTFTTSMGHYYLVDLLKEDSKALIVKTLSLENDDPHTPLSKLKLLVAMVEATDDTYIFHTELLPLIRVTLSMERFQYAYGWITQWLKSKAYLLGARYVKGEIPTTVGFDSVTIGLDTNPMTISKHDVALITDELDFLRTKVDDPKHRYHELSSFVDEFQFPSTIGRMPISLIRKIVAQQIIPRCRALLYLQPLKQADAEALDKAILKKVHDKLGLPFQPNSLIALLPIAQHGLGFPSLARINASIAVSGLARDLNHHIPAYRTMAMITLQDWMCDKNNCKYPLHPPSSKAPSHQMKGQDESKNINGIGLRSLRLKGVRMLKDVGSWMLDFTGHI</sequence>
<keyword evidence="2" id="KW-1185">Reference proteome</keyword>
<dbReference type="Proteomes" id="UP000807306">
    <property type="component" value="Unassembled WGS sequence"/>
</dbReference>
<gene>
    <name evidence="1" type="ORF">CPB83DRAFT_763031</name>
</gene>
<evidence type="ECO:0000313" key="2">
    <source>
        <dbReference type="Proteomes" id="UP000807306"/>
    </source>
</evidence>
<protein>
    <recommendedName>
        <fullName evidence="3">Reverse transcriptase domain-containing protein</fullName>
    </recommendedName>
</protein>